<evidence type="ECO:0000256" key="2">
    <source>
        <dbReference type="SAM" id="Phobius"/>
    </source>
</evidence>
<reference evidence="4 5" key="3">
    <citation type="submission" date="2017-10" db="EMBL/GenBank/DDBJ databases">
        <title>Extensive intraspecific genome diversity in a model arbuscular mycorrhizal fungus.</title>
        <authorList>
            <person name="Chen E.C.H."/>
            <person name="Morin E."/>
            <person name="Baudet D."/>
            <person name="Noel J."/>
            <person name="Ndikumana S."/>
            <person name="Charron P."/>
            <person name="St-Onge C."/>
            <person name="Giorgi J."/>
            <person name="Grigoriev I.V."/>
            <person name="Roux C."/>
            <person name="Martin F.M."/>
            <person name="Corradi N."/>
        </authorList>
    </citation>
    <scope>NUCLEOTIDE SEQUENCE [LARGE SCALE GENOMIC DNA]</scope>
    <source>
        <strain evidence="4 5">A1</strain>
    </source>
</reference>
<protein>
    <submittedName>
        <fullName evidence="4">Uncharacterized protein</fullName>
    </submittedName>
</protein>
<dbReference type="AlphaFoldDB" id="A0A2N0RYW4"/>
<dbReference type="EMBL" id="LLXJ01003304">
    <property type="protein sequence ID" value="PKB97281.1"/>
    <property type="molecule type" value="Genomic_DNA"/>
</dbReference>
<feature type="compositionally biased region" description="Polar residues" evidence="1">
    <location>
        <begin position="64"/>
        <end position="74"/>
    </location>
</feature>
<evidence type="ECO:0000313" key="3">
    <source>
        <dbReference type="EMBL" id="PKB97281.1"/>
    </source>
</evidence>
<keyword evidence="2" id="KW-1133">Transmembrane helix</keyword>
<proteinExistence type="predicted"/>
<keyword evidence="2" id="KW-0472">Membrane</keyword>
<name>A0A2N0RYW4_9GLOM</name>
<dbReference type="EMBL" id="LLXH01000330">
    <property type="protein sequence ID" value="PKC68466.1"/>
    <property type="molecule type" value="Genomic_DNA"/>
</dbReference>
<keyword evidence="2" id="KW-0812">Transmembrane</keyword>
<dbReference type="Proteomes" id="UP000232688">
    <property type="component" value="Unassembled WGS sequence"/>
</dbReference>
<reference evidence="3 6" key="2">
    <citation type="submission" date="2017-09" db="EMBL/GenBank/DDBJ databases">
        <title>Extensive intraspecific genome diversity in a model arbuscular mycorrhizal fungus.</title>
        <authorList>
            <person name="Chen E.C."/>
            <person name="Morin E."/>
            <person name="Beaudet D."/>
            <person name="Noel J."/>
            <person name="Ndikumana S."/>
            <person name="Charron P."/>
            <person name="St-Onge C."/>
            <person name="Giorgi J."/>
            <person name="Grigoriev I.V."/>
            <person name="Roux C."/>
            <person name="Martin F.M."/>
            <person name="Corradi N."/>
        </authorList>
    </citation>
    <scope>NUCLEOTIDE SEQUENCE [LARGE SCALE GENOMIC DNA]</scope>
    <source>
        <strain evidence="3 6">A5</strain>
    </source>
</reference>
<evidence type="ECO:0000256" key="1">
    <source>
        <dbReference type="SAM" id="MobiDB-lite"/>
    </source>
</evidence>
<accession>A0A2N0RYW4</accession>
<organism evidence="4 5">
    <name type="scientific">Rhizophagus irregularis</name>
    <dbReference type="NCBI Taxonomy" id="588596"/>
    <lineage>
        <taxon>Eukaryota</taxon>
        <taxon>Fungi</taxon>
        <taxon>Fungi incertae sedis</taxon>
        <taxon>Mucoromycota</taxon>
        <taxon>Glomeromycotina</taxon>
        <taxon>Glomeromycetes</taxon>
        <taxon>Glomerales</taxon>
        <taxon>Glomeraceae</taxon>
        <taxon>Rhizophagus</taxon>
    </lineage>
</organism>
<feature type="compositionally biased region" description="Basic and acidic residues" evidence="1">
    <location>
        <begin position="54"/>
        <end position="63"/>
    </location>
</feature>
<dbReference type="VEuPathDB" id="FungiDB:RhiirA1_457185"/>
<evidence type="ECO:0000313" key="4">
    <source>
        <dbReference type="EMBL" id="PKC68466.1"/>
    </source>
</evidence>
<gene>
    <name evidence="4" type="ORF">RhiirA1_457185</name>
    <name evidence="3" type="ORF">RhiirA5_433434</name>
</gene>
<evidence type="ECO:0000313" key="6">
    <source>
        <dbReference type="Proteomes" id="UP000232722"/>
    </source>
</evidence>
<reference evidence="4 5" key="4">
    <citation type="submission" date="2017-10" db="EMBL/GenBank/DDBJ databases">
        <title>Genome analyses suggest a sexual origin of heterokaryosis in a supposedly ancient asexual fungus.</title>
        <authorList>
            <person name="Corradi N."/>
            <person name="Sedzielewska K."/>
            <person name="Noel J."/>
            <person name="Charron P."/>
            <person name="Farinelli L."/>
            <person name="Marton T."/>
            <person name="Kruger M."/>
            <person name="Pelin A."/>
            <person name="Brachmann A."/>
            <person name="Corradi N."/>
        </authorList>
    </citation>
    <scope>NUCLEOTIDE SEQUENCE [LARGE SCALE GENOMIC DNA]</scope>
    <source>
        <strain evidence="4 5">A1</strain>
    </source>
</reference>
<dbReference type="Proteomes" id="UP000232722">
    <property type="component" value="Unassembled WGS sequence"/>
</dbReference>
<feature type="transmembrane region" description="Helical" evidence="2">
    <location>
        <begin position="95"/>
        <end position="112"/>
    </location>
</feature>
<sequence>MASHPSFTKPHRKWKTRRREYNEFMSSPFTSPFPTPRYLQDRYGPDYPASYTSDDTKSIERDINSNPSTSVTQHNIKKHRSVDSYPSDSYSQIQVLNNLAFLYFCYFFFFYLCNESLT</sequence>
<reference evidence="3 6" key="1">
    <citation type="submission" date="2016-04" db="EMBL/GenBank/DDBJ databases">
        <title>Genome analyses suggest a sexual origin of heterokaryosis in a supposedly ancient asexual fungus.</title>
        <authorList>
            <person name="Ropars J."/>
            <person name="Sedzielewska K."/>
            <person name="Noel J."/>
            <person name="Charron P."/>
            <person name="Farinelli L."/>
            <person name="Marton T."/>
            <person name="Kruger M."/>
            <person name="Pelin A."/>
            <person name="Brachmann A."/>
            <person name="Corradi N."/>
        </authorList>
    </citation>
    <scope>NUCLEOTIDE SEQUENCE [LARGE SCALE GENOMIC DNA]</scope>
    <source>
        <strain evidence="3 6">A5</strain>
    </source>
</reference>
<feature type="region of interest" description="Disordered" evidence="1">
    <location>
        <begin position="50"/>
        <end position="86"/>
    </location>
</feature>
<evidence type="ECO:0000313" key="5">
    <source>
        <dbReference type="Proteomes" id="UP000232688"/>
    </source>
</evidence>
<comment type="caution">
    <text evidence="4">The sequence shown here is derived from an EMBL/GenBank/DDBJ whole genome shotgun (WGS) entry which is preliminary data.</text>
</comment>